<feature type="signal peptide" evidence="1">
    <location>
        <begin position="1"/>
        <end position="22"/>
    </location>
</feature>
<evidence type="ECO:0000256" key="1">
    <source>
        <dbReference type="SAM" id="SignalP"/>
    </source>
</evidence>
<dbReference type="RefSeq" id="WP_109563415.1">
    <property type="nucleotide sequence ID" value="NZ_QGDJ01000002.1"/>
</dbReference>
<dbReference type="Proteomes" id="UP000245839">
    <property type="component" value="Unassembled WGS sequence"/>
</dbReference>
<proteinExistence type="predicted"/>
<keyword evidence="1" id="KW-0732">Signal</keyword>
<protein>
    <recommendedName>
        <fullName evidence="6">Chitin binding Peritrophin-A domain-containing protein</fullName>
    </recommendedName>
</protein>
<dbReference type="EMBL" id="QGDJ01000002">
    <property type="protein sequence ID" value="PWJ21066.1"/>
    <property type="molecule type" value="Genomic_DNA"/>
</dbReference>
<evidence type="ECO:0000313" key="2">
    <source>
        <dbReference type="EMBL" id="PWJ21066.1"/>
    </source>
</evidence>
<evidence type="ECO:0000313" key="5">
    <source>
        <dbReference type="Proteomes" id="UP000251571"/>
    </source>
</evidence>
<reference evidence="2 4" key="2">
    <citation type="submission" date="2018-03" db="EMBL/GenBank/DDBJ databases">
        <title>Genomic Encyclopedia of Archaeal and Bacterial Type Strains, Phase II (KMG-II): from individual species to whole genera.</title>
        <authorList>
            <person name="Goeker M."/>
        </authorList>
    </citation>
    <scope>NUCLEOTIDE SEQUENCE [LARGE SCALE GENOMIC DNA]</scope>
    <source>
        <strain evidence="2 4">DSM 25227</strain>
    </source>
</reference>
<reference evidence="3 5" key="1">
    <citation type="submission" date="2016-10" db="EMBL/GenBank/DDBJ databases">
        <authorList>
            <person name="Cai Z."/>
        </authorList>
    </citation>
    <scope>NUCLEOTIDE SEQUENCE [LARGE SCALE GENOMIC DNA]</scope>
    <source>
        <strain evidence="3 5">DSM 25227</strain>
    </source>
</reference>
<name>A0A2Y9AC04_9RHOB</name>
<keyword evidence="4" id="KW-1185">Reference proteome</keyword>
<dbReference type="OrthoDB" id="7875269at2"/>
<evidence type="ECO:0000313" key="3">
    <source>
        <dbReference type="EMBL" id="SSA41476.1"/>
    </source>
</evidence>
<feature type="chain" id="PRO_5036058894" description="Chitin binding Peritrophin-A domain-containing protein" evidence="1">
    <location>
        <begin position="23"/>
        <end position="55"/>
    </location>
</feature>
<sequence length="55" mass="5454">MTKLKMILAAAALVAAPGLASAQCSWGKSEQVTMSCAPGTTWDATAGVCVPEATG</sequence>
<organism evidence="3 5">
    <name type="scientific">Jannaschia seohaensis</name>
    <dbReference type="NCBI Taxonomy" id="475081"/>
    <lineage>
        <taxon>Bacteria</taxon>
        <taxon>Pseudomonadati</taxon>
        <taxon>Pseudomonadota</taxon>
        <taxon>Alphaproteobacteria</taxon>
        <taxon>Rhodobacterales</taxon>
        <taxon>Roseobacteraceae</taxon>
        <taxon>Jannaschia</taxon>
    </lineage>
</organism>
<evidence type="ECO:0000313" key="4">
    <source>
        <dbReference type="Proteomes" id="UP000245839"/>
    </source>
</evidence>
<accession>A0A2Y9AC04</accession>
<evidence type="ECO:0008006" key="6">
    <source>
        <dbReference type="Google" id="ProtNLM"/>
    </source>
</evidence>
<gene>
    <name evidence="2" type="ORF">BCF38_102314</name>
    <name evidence="3" type="ORF">SAMN05421539_102314</name>
</gene>
<dbReference type="EMBL" id="UETC01000002">
    <property type="protein sequence ID" value="SSA41476.1"/>
    <property type="molecule type" value="Genomic_DNA"/>
</dbReference>
<dbReference type="AlphaFoldDB" id="A0A2Y9AC04"/>
<dbReference type="Proteomes" id="UP000251571">
    <property type="component" value="Unassembled WGS sequence"/>
</dbReference>